<sequence>MGKTATLPEHEQLLEGVRIASAGDALGVALASVDLRSRQSMAQQALRWTYVLRSRQRWVRDAKAREQHQIDARETLKLLGLSAAQIQALGEASTLVVRVPFQHEALCWEGRIFPWEYVLAAATREQRRRATDRPRPLTVIRELQLQHEVEGQWQPVPRPPVVLPAWTALRVLVVNALPTELCERWTVDAELKNLAAALPAGVPTPRVLNYPSLEELKAELKARPPHLLHVAGMDSHQGLRELGLVVGKGALVEAPESDRAGAPDRVQPIDELLADSRRLLDGLLLRGAGGHPRLVHAQALAEAVAGAVGQTPPYLTTLNVWNSAARLAPMLIAEGATLAALGFQDAFDDSLAEYAITQLLRHLFASGFDLPTAFGKVWEEVRALPESVDATGVTLWLGGPVFVDEATRTAHEARRHALAAAAPATTEVRCEIEPFPELNYAVLHNAQPLFRRFVLSCDAPARAEPLDVEVAVHMGDEEARYERRVTMRYERENLTKDIHVPLTADVARGVHEAINTSLQVRVRQGDQVLYHDSHRLRLLPVDQWRDNRRDGQWLPSFVLPRDPAVVRAVSQSQRYNRVLRDDPTAGFEGYQCVPDGRLDEEMLRGVDRQVEALWATLLHDWQLGYINPPPSYSQQLDSQRLRMPSNVWADRAGTCIDLALLFAACLELVDIYPVVFLLEGHALPGWWRHPSFREDYMQMKGNFSGAVQADASGSSAANAQSVPWHAGRASWDEVRQLILDRKLVPIETVRLTEHCGFIEAIEAGVEALGVRADYDSMLDIITARQRQITPLPLLRDDQ</sequence>
<evidence type="ECO:0000313" key="2">
    <source>
        <dbReference type="Proteomes" id="UP001180453"/>
    </source>
</evidence>
<protein>
    <recommendedName>
        <fullName evidence="3">Transglutaminase-like domain-containing protein</fullName>
    </recommendedName>
</protein>
<name>A0ABU1YRL8_ROSSA</name>
<proteinExistence type="predicted"/>
<accession>A0ABU1YRL8</accession>
<dbReference type="RefSeq" id="WP_310267187.1">
    <property type="nucleotide sequence ID" value="NZ_JAVDXU010000002.1"/>
</dbReference>
<comment type="caution">
    <text evidence="1">The sequence shown here is derived from an EMBL/GenBank/DDBJ whole genome shotgun (WGS) entry which is preliminary data.</text>
</comment>
<dbReference type="Proteomes" id="UP001180453">
    <property type="component" value="Unassembled WGS sequence"/>
</dbReference>
<organism evidence="1 2">
    <name type="scientific">Roseateles saccharophilus</name>
    <name type="common">Pseudomonas saccharophila</name>
    <dbReference type="NCBI Taxonomy" id="304"/>
    <lineage>
        <taxon>Bacteria</taxon>
        <taxon>Pseudomonadati</taxon>
        <taxon>Pseudomonadota</taxon>
        <taxon>Betaproteobacteria</taxon>
        <taxon>Burkholderiales</taxon>
        <taxon>Sphaerotilaceae</taxon>
        <taxon>Roseateles</taxon>
    </lineage>
</organism>
<evidence type="ECO:0000313" key="1">
    <source>
        <dbReference type="EMBL" id="MDR7270861.1"/>
    </source>
</evidence>
<evidence type="ECO:0008006" key="3">
    <source>
        <dbReference type="Google" id="ProtNLM"/>
    </source>
</evidence>
<keyword evidence="2" id="KW-1185">Reference proteome</keyword>
<gene>
    <name evidence="1" type="ORF">J2X20_003519</name>
</gene>
<reference evidence="1 2" key="1">
    <citation type="submission" date="2023-07" db="EMBL/GenBank/DDBJ databases">
        <title>Sorghum-associated microbial communities from plants grown in Nebraska, USA.</title>
        <authorList>
            <person name="Schachtman D."/>
        </authorList>
    </citation>
    <scope>NUCLEOTIDE SEQUENCE [LARGE SCALE GENOMIC DNA]</scope>
    <source>
        <strain evidence="1 2">BE314</strain>
    </source>
</reference>
<dbReference type="EMBL" id="JAVDXU010000002">
    <property type="protein sequence ID" value="MDR7270861.1"/>
    <property type="molecule type" value="Genomic_DNA"/>
</dbReference>